<dbReference type="InterPro" id="IPR036291">
    <property type="entry name" value="NAD(P)-bd_dom_sf"/>
</dbReference>
<dbReference type="SUPFAM" id="SSF51735">
    <property type="entry name" value="NAD(P)-binding Rossmann-fold domains"/>
    <property type="match status" value="1"/>
</dbReference>
<dbReference type="PANTHER" id="PTHR10491">
    <property type="entry name" value="DTDP-4-DEHYDRORHAMNOSE REDUCTASE"/>
    <property type="match status" value="1"/>
</dbReference>
<dbReference type="PANTHER" id="PTHR10491:SF4">
    <property type="entry name" value="METHIONINE ADENOSYLTRANSFERASE 2 SUBUNIT BETA"/>
    <property type="match status" value="1"/>
</dbReference>
<dbReference type="InterPro" id="IPR005913">
    <property type="entry name" value="dTDP_dehydrorham_reduct"/>
</dbReference>
<feature type="domain" description="RmlD-like substrate binding" evidence="7">
    <location>
        <begin position="1"/>
        <end position="282"/>
    </location>
</feature>
<comment type="similarity">
    <text evidence="2 6">Belongs to the dTDP-4-dehydrorhamnose reductase family.</text>
</comment>
<dbReference type="InterPro" id="IPR029903">
    <property type="entry name" value="RmlD-like-bd"/>
</dbReference>
<evidence type="ECO:0000256" key="1">
    <source>
        <dbReference type="ARBA" id="ARBA00004781"/>
    </source>
</evidence>
<reference evidence="8 9" key="1">
    <citation type="submission" date="2018-08" db="EMBL/GenBank/DDBJ databases">
        <title>A genome reference for cultivated species of the human gut microbiota.</title>
        <authorList>
            <person name="Zou Y."/>
            <person name="Xue W."/>
            <person name="Luo G."/>
        </authorList>
    </citation>
    <scope>NUCLEOTIDE SEQUENCE [LARGE SCALE GENOMIC DNA]</scope>
    <source>
        <strain evidence="8 9">AF25-30LB</strain>
    </source>
</reference>
<dbReference type="AlphaFoldDB" id="A0A395UNL6"/>
<evidence type="ECO:0000256" key="6">
    <source>
        <dbReference type="RuleBase" id="RU364082"/>
    </source>
</evidence>
<evidence type="ECO:0000313" key="9">
    <source>
        <dbReference type="Proteomes" id="UP000266497"/>
    </source>
</evidence>
<name>A0A395UNL6_PHOVU</name>
<comment type="pathway">
    <text evidence="1 6">Carbohydrate biosynthesis; dTDP-L-rhamnose biosynthesis.</text>
</comment>
<gene>
    <name evidence="8" type="primary">rfbD</name>
    <name evidence="8" type="ORF">DWY53_15950</name>
</gene>
<keyword evidence="6 8" id="KW-0560">Oxidoreductase</keyword>
<dbReference type="Pfam" id="PF04321">
    <property type="entry name" value="RmlD_sub_bind"/>
    <property type="match status" value="1"/>
</dbReference>
<evidence type="ECO:0000256" key="2">
    <source>
        <dbReference type="ARBA" id="ARBA00010944"/>
    </source>
</evidence>
<evidence type="ECO:0000313" key="8">
    <source>
        <dbReference type="EMBL" id="RGR36469.1"/>
    </source>
</evidence>
<dbReference type="EMBL" id="QRUD01000050">
    <property type="protein sequence ID" value="RGR36469.1"/>
    <property type="molecule type" value="Genomic_DNA"/>
</dbReference>
<dbReference type="NCBIfam" id="TIGR01214">
    <property type="entry name" value="rmlD"/>
    <property type="match status" value="1"/>
</dbReference>
<dbReference type="GO" id="GO:0019305">
    <property type="term" value="P:dTDP-rhamnose biosynthetic process"/>
    <property type="evidence" value="ECO:0007669"/>
    <property type="project" value="UniProtKB-UniPathway"/>
</dbReference>
<dbReference type="Gene3D" id="3.40.50.720">
    <property type="entry name" value="NAD(P)-binding Rossmann-like Domain"/>
    <property type="match status" value="1"/>
</dbReference>
<dbReference type="Gene3D" id="3.90.25.10">
    <property type="entry name" value="UDP-galactose 4-epimerase, domain 1"/>
    <property type="match status" value="1"/>
</dbReference>
<proteinExistence type="inferred from homology"/>
<dbReference type="GO" id="GO:0005829">
    <property type="term" value="C:cytosol"/>
    <property type="evidence" value="ECO:0007669"/>
    <property type="project" value="TreeGrafter"/>
</dbReference>
<comment type="catalytic activity">
    <reaction evidence="5">
        <text>dTDP-beta-L-rhamnose + NADP(+) = dTDP-4-dehydro-beta-L-rhamnose + NADPH + H(+)</text>
        <dbReference type="Rhea" id="RHEA:21796"/>
        <dbReference type="ChEBI" id="CHEBI:15378"/>
        <dbReference type="ChEBI" id="CHEBI:57510"/>
        <dbReference type="ChEBI" id="CHEBI:57783"/>
        <dbReference type="ChEBI" id="CHEBI:58349"/>
        <dbReference type="ChEBI" id="CHEBI:62830"/>
        <dbReference type="EC" id="1.1.1.133"/>
    </reaction>
</comment>
<dbReference type="Proteomes" id="UP000266497">
    <property type="component" value="Unassembled WGS sequence"/>
</dbReference>
<dbReference type="EC" id="1.1.1.133" evidence="3 6"/>
<dbReference type="GO" id="GO:0008831">
    <property type="term" value="F:dTDP-4-dehydrorhamnose reductase activity"/>
    <property type="evidence" value="ECO:0007669"/>
    <property type="project" value="UniProtKB-EC"/>
</dbReference>
<comment type="function">
    <text evidence="6">Catalyzes the reduction of dTDP-6-deoxy-L-lyxo-4-hexulose to yield dTDP-L-rhamnose.</text>
</comment>
<sequence>MNVLVTGANGQLGNEMRLMAQNSSHHYIFTDVEELDITDFNAILQTVKEKEIQIIVNCAAYTNVDKAENDFDIANALNNIAVGRLANAAKAQNATLIHISTDYVFNGNNHIPYTEDDITDPIGVYGKTKLAGEETIKKVGCNYIILRTAWLYSKWGNNFVKTMQKLTLEKDSLPVIFDQIGSPTYAKDLAHAISLIIERNMLNQQGIYHYSNEGVCSWFDFAKEICELSGHNCNITPIHSQEYPSKVTRPHYSVLDKTKFKETFGIPVPYWKDSLKKCINELKEMQL</sequence>
<dbReference type="RefSeq" id="WP_117833654.1">
    <property type="nucleotide sequence ID" value="NZ_CAXTGH010000003.1"/>
</dbReference>
<evidence type="ECO:0000256" key="4">
    <source>
        <dbReference type="ARBA" id="ARBA00017099"/>
    </source>
</evidence>
<evidence type="ECO:0000256" key="5">
    <source>
        <dbReference type="ARBA" id="ARBA00048200"/>
    </source>
</evidence>
<comment type="caution">
    <text evidence="8">The sequence shown here is derived from an EMBL/GenBank/DDBJ whole genome shotgun (WGS) entry which is preliminary data.</text>
</comment>
<protein>
    <recommendedName>
        <fullName evidence="4 6">dTDP-4-dehydrorhamnose reductase</fullName>
        <ecNumber evidence="3 6">1.1.1.133</ecNumber>
    </recommendedName>
</protein>
<evidence type="ECO:0000256" key="3">
    <source>
        <dbReference type="ARBA" id="ARBA00012929"/>
    </source>
</evidence>
<accession>A0A395UNL6</accession>
<organism evidence="8 9">
    <name type="scientific">Phocaeicola vulgatus</name>
    <name type="common">Bacteroides vulgatus</name>
    <dbReference type="NCBI Taxonomy" id="821"/>
    <lineage>
        <taxon>Bacteria</taxon>
        <taxon>Pseudomonadati</taxon>
        <taxon>Bacteroidota</taxon>
        <taxon>Bacteroidia</taxon>
        <taxon>Bacteroidales</taxon>
        <taxon>Bacteroidaceae</taxon>
        <taxon>Phocaeicola</taxon>
    </lineage>
</organism>
<keyword evidence="6" id="KW-0521">NADP</keyword>
<dbReference type="CDD" id="cd05254">
    <property type="entry name" value="dTDP_HR_like_SDR_e"/>
    <property type="match status" value="1"/>
</dbReference>
<evidence type="ECO:0000259" key="7">
    <source>
        <dbReference type="Pfam" id="PF04321"/>
    </source>
</evidence>
<dbReference type="UniPathway" id="UPA00124"/>